<proteinExistence type="predicted"/>
<evidence type="ECO:0000313" key="2">
    <source>
        <dbReference type="Proteomes" id="UP001147653"/>
    </source>
</evidence>
<dbReference type="AlphaFoldDB" id="A0A9X3NFH3"/>
<organism evidence="1 2">
    <name type="scientific">Solirubrobacter phytolaccae</name>
    <dbReference type="NCBI Taxonomy" id="1404360"/>
    <lineage>
        <taxon>Bacteria</taxon>
        <taxon>Bacillati</taxon>
        <taxon>Actinomycetota</taxon>
        <taxon>Thermoleophilia</taxon>
        <taxon>Solirubrobacterales</taxon>
        <taxon>Solirubrobacteraceae</taxon>
        <taxon>Solirubrobacter</taxon>
    </lineage>
</organism>
<sequence length="216" mass="23787">MIEVNEGRLDETATPDATGMERRAYGEFVSQRGELASYALGWRTDTEPPVGWVTVGIGVGNEGGGTFHAEAFFQDDVLGYRLVDEAFAEVPQGGPHLSAEQAKAHHDLEFIWAVVDVVFDRDRRAWWLRHWLRGTAAIQTPPVFDLSEPILLVQHDADDGIWQLIGTSDAGEDAKLAHLFHAIDADATLLDVLDLEPGERAERSEVGGEWTRSSAP</sequence>
<keyword evidence="2" id="KW-1185">Reference proteome</keyword>
<accession>A0A9X3NFH3</accession>
<protein>
    <submittedName>
        <fullName evidence="1">Uncharacterized protein</fullName>
    </submittedName>
</protein>
<evidence type="ECO:0000313" key="1">
    <source>
        <dbReference type="EMBL" id="MDA0185219.1"/>
    </source>
</evidence>
<dbReference type="RefSeq" id="WP_270029709.1">
    <property type="nucleotide sequence ID" value="NZ_JAPDDP010000103.1"/>
</dbReference>
<comment type="caution">
    <text evidence="1">The sequence shown here is derived from an EMBL/GenBank/DDBJ whole genome shotgun (WGS) entry which is preliminary data.</text>
</comment>
<dbReference type="EMBL" id="JAPDDP010000103">
    <property type="protein sequence ID" value="MDA0185219.1"/>
    <property type="molecule type" value="Genomic_DNA"/>
</dbReference>
<gene>
    <name evidence="1" type="ORF">OJ997_33250</name>
</gene>
<name>A0A9X3NFH3_9ACTN</name>
<reference evidence="1" key="1">
    <citation type="submission" date="2022-10" db="EMBL/GenBank/DDBJ databases">
        <title>The WGS of Solirubrobacter phytolaccae KCTC 29190.</title>
        <authorList>
            <person name="Jiang Z."/>
        </authorList>
    </citation>
    <scope>NUCLEOTIDE SEQUENCE</scope>
    <source>
        <strain evidence="1">KCTC 29190</strain>
    </source>
</reference>
<dbReference type="Proteomes" id="UP001147653">
    <property type="component" value="Unassembled WGS sequence"/>
</dbReference>